<reference evidence="1" key="1">
    <citation type="submission" date="2020-11" db="EMBL/GenBank/DDBJ databases">
        <authorList>
            <person name="Tran Van P."/>
        </authorList>
    </citation>
    <scope>NUCLEOTIDE SEQUENCE</scope>
</reference>
<gene>
    <name evidence="1" type="ORF">TDIB3V08_LOCUS1380</name>
</gene>
<organism evidence="1">
    <name type="scientific">Timema douglasi</name>
    <name type="common">Walking stick</name>
    <dbReference type="NCBI Taxonomy" id="61478"/>
    <lineage>
        <taxon>Eukaryota</taxon>
        <taxon>Metazoa</taxon>
        <taxon>Ecdysozoa</taxon>
        <taxon>Arthropoda</taxon>
        <taxon>Hexapoda</taxon>
        <taxon>Insecta</taxon>
        <taxon>Pterygota</taxon>
        <taxon>Neoptera</taxon>
        <taxon>Polyneoptera</taxon>
        <taxon>Phasmatodea</taxon>
        <taxon>Timematodea</taxon>
        <taxon>Timematoidea</taxon>
        <taxon>Timematidae</taxon>
        <taxon>Timema</taxon>
    </lineage>
</organism>
<evidence type="ECO:0000313" key="1">
    <source>
        <dbReference type="EMBL" id="CAD7194972.1"/>
    </source>
</evidence>
<dbReference type="EMBL" id="OA564618">
    <property type="protein sequence ID" value="CAD7194972.1"/>
    <property type="molecule type" value="Genomic_DNA"/>
</dbReference>
<sequence length="202" mass="22079">MMVRSRFESRSGKLGVISPKLYALFLNANGLPSPNLELAMSGRLNAVLVLESSYHYTTKTYSSPMASSVLTDSSQLISDSQHLAVELNTTSALANYTTEAGHYILASRAYVVVFRVCAGSVGIVVLVTDRPAPYRPSRQAKLRRSATCSAFHCTPPAGRIQKTALRCDLWLERIRFPTPRLVVREMGSQKVCGSSLVVCYSA</sequence>
<proteinExistence type="predicted"/>
<accession>A0A7R8VC44</accession>
<protein>
    <submittedName>
        <fullName evidence="1">Uncharacterized protein</fullName>
    </submittedName>
</protein>
<dbReference type="AlphaFoldDB" id="A0A7R8VC44"/>
<name>A0A7R8VC44_TIMDO</name>